<dbReference type="InterPro" id="IPR011051">
    <property type="entry name" value="RmlC_Cupin_sf"/>
</dbReference>
<dbReference type="Pfam" id="PF05523">
    <property type="entry name" value="FdtA"/>
    <property type="match status" value="1"/>
</dbReference>
<sequence length="145" mass="16231">MTDTFPTLPRLADLRLVTLPVMGDLGGDWLAVMEDSRVGMAIRRVFTVHADQPTHRGEHAHRRCNQVLVCQIGRIEVICDDGTDKSVTVLDTPGKGLFIPAGIWAAQDYDAESLLTVLCDQPYDESDYFRNYEDFLAYRAQGKGE</sequence>
<protein>
    <recommendedName>
        <fullName evidence="1">Sugar 3,4-ketoisomerase QdtA cupin domain-containing protein</fullName>
    </recommendedName>
</protein>
<dbReference type="Proteomes" id="UP000078428">
    <property type="component" value="Unassembled WGS sequence"/>
</dbReference>
<keyword evidence="3" id="KW-1185">Reference proteome</keyword>
<organism evidence="2 3">
    <name type="scientific">Paramagnetospirillum marisnigri</name>
    <dbReference type="NCBI Taxonomy" id="1285242"/>
    <lineage>
        <taxon>Bacteria</taxon>
        <taxon>Pseudomonadati</taxon>
        <taxon>Pseudomonadota</taxon>
        <taxon>Alphaproteobacteria</taxon>
        <taxon>Rhodospirillales</taxon>
        <taxon>Magnetospirillaceae</taxon>
        <taxon>Paramagnetospirillum</taxon>
    </lineage>
</organism>
<dbReference type="STRING" id="1285242.A6A04_12060"/>
<proteinExistence type="predicted"/>
<comment type="caution">
    <text evidence="2">The sequence shown here is derived from an EMBL/GenBank/DDBJ whole genome shotgun (WGS) entry which is preliminary data.</text>
</comment>
<name>A0A178MY19_9PROT</name>
<evidence type="ECO:0000313" key="3">
    <source>
        <dbReference type="Proteomes" id="UP000078428"/>
    </source>
</evidence>
<evidence type="ECO:0000313" key="2">
    <source>
        <dbReference type="EMBL" id="OAN54652.1"/>
    </source>
</evidence>
<feature type="domain" description="Sugar 3,4-ketoisomerase QdtA cupin" evidence="1">
    <location>
        <begin position="13"/>
        <end position="139"/>
    </location>
</feature>
<dbReference type="InterPro" id="IPR008894">
    <property type="entry name" value="QdtA_cupin_dom"/>
</dbReference>
<evidence type="ECO:0000259" key="1">
    <source>
        <dbReference type="Pfam" id="PF05523"/>
    </source>
</evidence>
<accession>A0A178MY19</accession>
<dbReference type="CDD" id="cd20292">
    <property type="entry name" value="cupin_QdtA-like"/>
    <property type="match status" value="1"/>
</dbReference>
<gene>
    <name evidence="2" type="ORF">A6A04_12060</name>
</gene>
<dbReference type="SUPFAM" id="SSF51182">
    <property type="entry name" value="RmlC-like cupins"/>
    <property type="match status" value="1"/>
</dbReference>
<reference evidence="2 3" key="1">
    <citation type="submission" date="2016-04" db="EMBL/GenBank/DDBJ databases">
        <title>Draft genome sequence of freshwater magnetotactic bacteria Magnetospirillum marisnigri SP-1 and Magnetospirillum moscoviense BB-1.</title>
        <authorList>
            <person name="Koziaeva V."/>
            <person name="Dziuba M.V."/>
            <person name="Ivanov T.M."/>
            <person name="Kuznetsov B."/>
            <person name="Grouzdev D.S."/>
        </authorList>
    </citation>
    <scope>NUCLEOTIDE SEQUENCE [LARGE SCALE GENOMIC DNA]</scope>
    <source>
        <strain evidence="2 3">SP-1</strain>
    </source>
</reference>
<dbReference type="InterPro" id="IPR014710">
    <property type="entry name" value="RmlC-like_jellyroll"/>
</dbReference>
<dbReference type="OrthoDB" id="9815592at2"/>
<dbReference type="AlphaFoldDB" id="A0A178MY19"/>
<dbReference type="EMBL" id="LWQT01000028">
    <property type="protein sequence ID" value="OAN54652.1"/>
    <property type="molecule type" value="Genomic_DNA"/>
</dbReference>
<dbReference type="RefSeq" id="WP_082914625.1">
    <property type="nucleotide sequence ID" value="NZ_LWQT01000028.1"/>
</dbReference>
<dbReference type="Gene3D" id="2.60.120.10">
    <property type="entry name" value="Jelly Rolls"/>
    <property type="match status" value="1"/>
</dbReference>